<name>A0ABT2MV43_9CYAN</name>
<protein>
    <submittedName>
        <fullName evidence="1">Uncharacterized protein</fullName>
    </submittedName>
</protein>
<dbReference type="EMBL" id="JAMXFF010000024">
    <property type="protein sequence ID" value="MCT7967845.1"/>
    <property type="molecule type" value="Genomic_DNA"/>
</dbReference>
<proteinExistence type="predicted"/>
<sequence>MIFIFSEVIQAGIDSGLYEVVRNGAGVALAIARNKATGQLVAHAIGAVATPYLVPVQLAVSIAQVGLQLGLSAVQMYQNHCGFQKTDRMLDDVLNSVAVLQSSTGLIGVGEVAGVVLSAVNLWETLKLREDIKQLRLEVKAGFIDLKQALNDQNAEILQRIDQVAEDIEFKNHRMILVQSHGKFVGAITCLKNASKVENMKDRNDILNLAEGMLQNALADYNNPGLCLKTSAAGHLRRMECSWIMDQMITTIYQLKGAHQVVSDRLSSLRQKIRDNSLEIIDRCKCDNELDFLFPEVTRIHTQDLPLLESWQNQVDWMKTLSPSELQELASLELPAEENSGATENTNPTEPPVELSLYKTLKQKSHYDSLRDQLRFIVKPELRQHHESYVFQRANATGYPALAPSNWQEVPDLTVANLYHYFKQQESYA</sequence>
<reference evidence="1 2" key="1">
    <citation type="journal article" date="2022" name="Front. Microbiol.">
        <title>High genomic differentiation and limited gene flow indicate recent cryptic speciation within the genus Laspinema (cyanobacteria).</title>
        <authorList>
            <person name="Stanojkovic A."/>
            <person name="Skoupy S."/>
            <person name="Skaloud P."/>
            <person name="Dvorak P."/>
        </authorList>
    </citation>
    <scope>NUCLEOTIDE SEQUENCE [LARGE SCALE GENOMIC DNA]</scope>
    <source>
        <strain evidence="1 2">D2a</strain>
    </source>
</reference>
<dbReference type="Proteomes" id="UP001525890">
    <property type="component" value="Unassembled WGS sequence"/>
</dbReference>
<gene>
    <name evidence="1" type="ORF">NG799_16005</name>
</gene>
<dbReference type="RefSeq" id="WP_368007406.1">
    <property type="nucleotide sequence ID" value="NZ_JAMXFF010000024.1"/>
</dbReference>
<comment type="caution">
    <text evidence="1">The sequence shown here is derived from an EMBL/GenBank/DDBJ whole genome shotgun (WGS) entry which is preliminary data.</text>
</comment>
<organism evidence="1 2">
    <name type="scientific">Laspinema palackyanum D2a</name>
    <dbReference type="NCBI Taxonomy" id="2953684"/>
    <lineage>
        <taxon>Bacteria</taxon>
        <taxon>Bacillati</taxon>
        <taxon>Cyanobacteriota</taxon>
        <taxon>Cyanophyceae</taxon>
        <taxon>Oscillatoriophycideae</taxon>
        <taxon>Oscillatoriales</taxon>
        <taxon>Laspinemataceae</taxon>
        <taxon>Laspinema</taxon>
        <taxon>Laspinema palackyanum</taxon>
    </lineage>
</organism>
<evidence type="ECO:0000313" key="1">
    <source>
        <dbReference type="EMBL" id="MCT7967845.1"/>
    </source>
</evidence>
<accession>A0ABT2MV43</accession>
<evidence type="ECO:0000313" key="2">
    <source>
        <dbReference type="Proteomes" id="UP001525890"/>
    </source>
</evidence>
<keyword evidence="2" id="KW-1185">Reference proteome</keyword>